<organism evidence="4 5">
    <name type="scientific">Aspergillus lucknowensis</name>
    <dbReference type="NCBI Taxonomy" id="176173"/>
    <lineage>
        <taxon>Eukaryota</taxon>
        <taxon>Fungi</taxon>
        <taxon>Dikarya</taxon>
        <taxon>Ascomycota</taxon>
        <taxon>Pezizomycotina</taxon>
        <taxon>Eurotiomycetes</taxon>
        <taxon>Eurotiomycetidae</taxon>
        <taxon>Eurotiales</taxon>
        <taxon>Aspergillaceae</taxon>
        <taxon>Aspergillus</taxon>
        <taxon>Aspergillus subgen. Nidulantes</taxon>
    </lineage>
</organism>
<evidence type="ECO:0000256" key="2">
    <source>
        <dbReference type="SAM" id="MobiDB-lite"/>
    </source>
</evidence>
<dbReference type="CDD" id="cd12148">
    <property type="entry name" value="fungal_TF_MHR"/>
    <property type="match status" value="1"/>
</dbReference>
<dbReference type="PANTHER" id="PTHR47431">
    <property type="entry name" value="ZN(II)2CYS6 TRANSCRIPTION FACTOR (EUROFUNG)-RELATED"/>
    <property type="match status" value="1"/>
</dbReference>
<evidence type="ECO:0000259" key="3">
    <source>
        <dbReference type="Pfam" id="PF04082"/>
    </source>
</evidence>
<feature type="compositionally biased region" description="Polar residues" evidence="2">
    <location>
        <begin position="454"/>
        <end position="466"/>
    </location>
</feature>
<accession>A0ABR4LSB4</accession>
<evidence type="ECO:0000313" key="4">
    <source>
        <dbReference type="EMBL" id="KAL2867405.1"/>
    </source>
</evidence>
<protein>
    <recommendedName>
        <fullName evidence="3">Xylanolytic transcriptional activator regulatory domain-containing protein</fullName>
    </recommendedName>
</protein>
<feature type="region of interest" description="Disordered" evidence="2">
    <location>
        <begin position="446"/>
        <end position="487"/>
    </location>
</feature>
<comment type="caution">
    <text evidence="4">The sequence shown here is derived from an EMBL/GenBank/DDBJ whole genome shotgun (WGS) entry which is preliminary data.</text>
</comment>
<feature type="domain" description="Xylanolytic transcriptional activator regulatory" evidence="3">
    <location>
        <begin position="107"/>
        <end position="234"/>
    </location>
</feature>
<feature type="region of interest" description="Disordered" evidence="2">
    <location>
        <begin position="1"/>
        <end position="22"/>
    </location>
</feature>
<gene>
    <name evidence="4" type="ORF">BJX67DRAFT_353037</name>
</gene>
<sequence>MREHDGSYRPGEVRAESGSGSGPAITSAAAVQVHNGNLECDTLVEAYYTNFHKLHPFILPRTHLSRLYRERGREHTLRPLIAVMRLIGNCYQSREWSTSLKEHAEVTLRAASSDPVTVQARLLNAIALFWQGHDADARVEMDVSIEIAIDLRMFSQDFPAEHGGDDSVVRESWRRTWWMLYIVEMYIAGTTGTITSKLWDVESTADLPCEEAEYESGEIPQPRSLQEFDCREFASEDITFSSFAYLVGATRCTVSAISTALNGRGKENPTHFIQTVDSILDGWLRLVPSHKKTMNKSGEIDELMFQAHLLIHTSTICLHRPLSDLKFNTVEDVSSCAREPPPETPKTDLVNVHTVRVLQSVEAQISLLVLPTRKFHHTPFVTCMTTTGTLALLSACRFSLKDTELAIARDQIRMTIGCLKELGKVWPRAARNVREIQTIAHRVLGLGRGPGSRETVSTSKSGTPRSSEVPGLSGGSEGQESPGSFETEPLISDADVLSSLGLSLGDSCAWFNFSDPDLPPWEGMARMDI</sequence>
<dbReference type="Proteomes" id="UP001610432">
    <property type="component" value="Unassembled WGS sequence"/>
</dbReference>
<dbReference type="Pfam" id="PF04082">
    <property type="entry name" value="Fungal_trans"/>
    <property type="match status" value="1"/>
</dbReference>
<dbReference type="InterPro" id="IPR007219">
    <property type="entry name" value="XnlR_reg_dom"/>
</dbReference>
<keyword evidence="1" id="KW-0539">Nucleus</keyword>
<dbReference type="GeneID" id="98144154"/>
<feature type="compositionally biased region" description="Basic and acidic residues" evidence="2">
    <location>
        <begin position="1"/>
        <end position="15"/>
    </location>
</feature>
<proteinExistence type="predicted"/>
<name>A0ABR4LSB4_9EURO</name>
<reference evidence="4 5" key="1">
    <citation type="submission" date="2024-07" db="EMBL/GenBank/DDBJ databases">
        <title>Section-level genome sequencing and comparative genomics of Aspergillus sections Usti and Cavernicolus.</title>
        <authorList>
            <consortium name="Lawrence Berkeley National Laboratory"/>
            <person name="Nybo J.L."/>
            <person name="Vesth T.C."/>
            <person name="Theobald S."/>
            <person name="Frisvad J.C."/>
            <person name="Larsen T.O."/>
            <person name="Kjaerboelling I."/>
            <person name="Rothschild-Mancinelli K."/>
            <person name="Lyhne E.K."/>
            <person name="Kogle M.E."/>
            <person name="Barry K."/>
            <person name="Clum A."/>
            <person name="Na H."/>
            <person name="Ledsgaard L."/>
            <person name="Lin J."/>
            <person name="Lipzen A."/>
            <person name="Kuo A."/>
            <person name="Riley R."/>
            <person name="Mondo S."/>
            <person name="Labutti K."/>
            <person name="Haridas S."/>
            <person name="Pangalinan J."/>
            <person name="Salamov A.A."/>
            <person name="Simmons B.A."/>
            <person name="Magnuson J.K."/>
            <person name="Chen J."/>
            <person name="Drula E."/>
            <person name="Henrissat B."/>
            <person name="Wiebenga A."/>
            <person name="Lubbers R.J."/>
            <person name="Gomes A.C."/>
            <person name="Macurrencykelacurrency M.R."/>
            <person name="Stajich J."/>
            <person name="Grigoriev I.V."/>
            <person name="Mortensen U.H."/>
            <person name="De Vries R.P."/>
            <person name="Baker S.E."/>
            <person name="Andersen M.R."/>
        </authorList>
    </citation>
    <scope>NUCLEOTIDE SEQUENCE [LARGE SCALE GENOMIC DNA]</scope>
    <source>
        <strain evidence="4 5">CBS 449.75</strain>
    </source>
</reference>
<dbReference type="RefSeq" id="XP_070886384.1">
    <property type="nucleotide sequence ID" value="XM_071029082.1"/>
</dbReference>
<keyword evidence="5" id="KW-1185">Reference proteome</keyword>
<dbReference type="EMBL" id="JBFXLQ010000019">
    <property type="protein sequence ID" value="KAL2867405.1"/>
    <property type="molecule type" value="Genomic_DNA"/>
</dbReference>
<dbReference type="PANTHER" id="PTHR47431:SF4">
    <property type="entry name" value="ZN(II)2CYS6 TRANSCRIPTION FACTOR (EUROFUNG)"/>
    <property type="match status" value="1"/>
</dbReference>
<evidence type="ECO:0000256" key="1">
    <source>
        <dbReference type="ARBA" id="ARBA00023242"/>
    </source>
</evidence>
<evidence type="ECO:0000313" key="5">
    <source>
        <dbReference type="Proteomes" id="UP001610432"/>
    </source>
</evidence>